<keyword evidence="4 6" id="KW-1133">Transmembrane helix</keyword>
<organism evidence="7 8">
    <name type="scientific">Qipengyuania psychrotolerans</name>
    <dbReference type="NCBI Taxonomy" id="2867238"/>
    <lineage>
        <taxon>Bacteria</taxon>
        <taxon>Pseudomonadati</taxon>
        <taxon>Pseudomonadota</taxon>
        <taxon>Alphaproteobacteria</taxon>
        <taxon>Sphingomonadales</taxon>
        <taxon>Erythrobacteraceae</taxon>
        <taxon>Qipengyuania</taxon>
    </lineage>
</organism>
<evidence type="ECO:0000256" key="1">
    <source>
        <dbReference type="ARBA" id="ARBA00004141"/>
    </source>
</evidence>
<proteinExistence type="inferred from homology"/>
<keyword evidence="3 6" id="KW-0812">Transmembrane</keyword>
<comment type="subcellular location">
    <subcellularLocation>
        <location evidence="1">Membrane</location>
        <topology evidence="1">Multi-pass membrane protein</topology>
    </subcellularLocation>
</comment>
<feature type="transmembrane region" description="Helical" evidence="6">
    <location>
        <begin position="79"/>
        <end position="100"/>
    </location>
</feature>
<feature type="transmembrane region" description="Helical" evidence="6">
    <location>
        <begin position="12"/>
        <end position="27"/>
    </location>
</feature>
<reference evidence="7 8" key="1">
    <citation type="submission" date="2021-08" db="EMBL/GenBank/DDBJ databases">
        <title>Comparative Genomics Analysis of the Genus Qipengyuania Reveals Extensive Genetic Diversity and Metabolic Versatility, Including the Description of Fifteen Novel Species.</title>
        <authorList>
            <person name="Liu Y."/>
        </authorList>
    </citation>
    <scope>NUCLEOTIDE SEQUENCE [LARGE SCALE GENOMIC DNA]</scope>
    <source>
        <strain evidence="7 8">1XM2-8</strain>
    </source>
</reference>
<evidence type="ECO:0000256" key="6">
    <source>
        <dbReference type="SAM" id="Phobius"/>
    </source>
</evidence>
<evidence type="ECO:0000313" key="7">
    <source>
        <dbReference type="EMBL" id="QZD88461.1"/>
    </source>
</evidence>
<dbReference type="Proteomes" id="UP000824280">
    <property type="component" value="Chromosome"/>
</dbReference>
<dbReference type="InterPro" id="IPR012506">
    <property type="entry name" value="TMEM86B-like"/>
</dbReference>
<feature type="transmembrane region" description="Helical" evidence="6">
    <location>
        <begin position="139"/>
        <end position="156"/>
    </location>
</feature>
<dbReference type="Pfam" id="PF07947">
    <property type="entry name" value="YhhN"/>
    <property type="match status" value="1"/>
</dbReference>
<accession>A0ABX8ZHJ3</accession>
<sequence>MPKRALSEHRPYLLASLAAAISYFFVMDSAIGGIWLMAWKGAGVAFLALYAAHRGKGVDAALIALVMAFGALGDVLLEISFLVGGGLFAVGHIIAIALYMRNRRTHPTGSQTMAGLALVALTPVVAALMTYPLPNWQTATGYSLLVGAMAACAWTSSFPRYRVGSGAVLFVVSDLLIFARETGHISQELGSWLVWPIYYGAQFLIVTGVVQTLRTRAA</sequence>
<feature type="transmembrane region" description="Helical" evidence="6">
    <location>
        <begin position="112"/>
        <end position="133"/>
    </location>
</feature>
<comment type="similarity">
    <text evidence="2">Belongs to the TMEM86 family.</text>
</comment>
<evidence type="ECO:0000256" key="3">
    <source>
        <dbReference type="ARBA" id="ARBA00022692"/>
    </source>
</evidence>
<dbReference type="PANTHER" id="PTHR31885:SF6">
    <property type="entry name" value="GH04784P"/>
    <property type="match status" value="1"/>
</dbReference>
<evidence type="ECO:0000256" key="2">
    <source>
        <dbReference type="ARBA" id="ARBA00007375"/>
    </source>
</evidence>
<name>A0ABX8ZHJ3_9SPHN</name>
<feature type="transmembrane region" description="Helical" evidence="6">
    <location>
        <begin position="192"/>
        <end position="213"/>
    </location>
</feature>
<dbReference type="EMBL" id="CP081297">
    <property type="protein sequence ID" value="QZD88461.1"/>
    <property type="molecule type" value="Genomic_DNA"/>
</dbReference>
<gene>
    <name evidence="7" type="ORF">K3166_06090</name>
</gene>
<keyword evidence="8" id="KW-1185">Reference proteome</keyword>
<dbReference type="PANTHER" id="PTHR31885">
    <property type="entry name" value="GH04784P"/>
    <property type="match status" value="1"/>
</dbReference>
<evidence type="ECO:0000256" key="5">
    <source>
        <dbReference type="ARBA" id="ARBA00023136"/>
    </source>
</evidence>
<keyword evidence="5 6" id="KW-0472">Membrane</keyword>
<protein>
    <submittedName>
        <fullName evidence="7">Lysoplasmalogenase</fullName>
    </submittedName>
</protein>
<feature type="transmembrane region" description="Helical" evidence="6">
    <location>
        <begin position="163"/>
        <end position="180"/>
    </location>
</feature>
<evidence type="ECO:0000313" key="8">
    <source>
        <dbReference type="Proteomes" id="UP000824280"/>
    </source>
</evidence>
<evidence type="ECO:0000256" key="4">
    <source>
        <dbReference type="ARBA" id="ARBA00022989"/>
    </source>
</evidence>